<dbReference type="AlphaFoldDB" id="A0A0F9TI07"/>
<evidence type="ECO:0000313" key="1">
    <source>
        <dbReference type="EMBL" id="KKN78879.1"/>
    </source>
</evidence>
<sequence length="83" mass="9321">MYRDRYSPVGVKVFRGDTEVIGTDGVLLYWDNDLLAWFPTKESELVWRDLTKRLGINNSSPTSELDVTGTITGTRLLIGGITE</sequence>
<proteinExistence type="predicted"/>
<dbReference type="EMBL" id="LAZR01000256">
    <property type="protein sequence ID" value="KKN78879.1"/>
    <property type="molecule type" value="Genomic_DNA"/>
</dbReference>
<accession>A0A0F9TI07</accession>
<gene>
    <name evidence="1" type="ORF">LCGC14_0346510</name>
</gene>
<organism evidence="1">
    <name type="scientific">marine sediment metagenome</name>
    <dbReference type="NCBI Taxonomy" id="412755"/>
    <lineage>
        <taxon>unclassified sequences</taxon>
        <taxon>metagenomes</taxon>
        <taxon>ecological metagenomes</taxon>
    </lineage>
</organism>
<name>A0A0F9TI07_9ZZZZ</name>
<comment type="caution">
    <text evidence="1">The sequence shown here is derived from an EMBL/GenBank/DDBJ whole genome shotgun (WGS) entry which is preliminary data.</text>
</comment>
<protein>
    <submittedName>
        <fullName evidence="1">Uncharacterized protein</fullName>
    </submittedName>
</protein>
<reference evidence="1" key="1">
    <citation type="journal article" date="2015" name="Nature">
        <title>Complex archaea that bridge the gap between prokaryotes and eukaryotes.</title>
        <authorList>
            <person name="Spang A."/>
            <person name="Saw J.H."/>
            <person name="Jorgensen S.L."/>
            <person name="Zaremba-Niedzwiedzka K."/>
            <person name="Martijn J."/>
            <person name="Lind A.E."/>
            <person name="van Eijk R."/>
            <person name="Schleper C."/>
            <person name="Guy L."/>
            <person name="Ettema T.J."/>
        </authorList>
    </citation>
    <scope>NUCLEOTIDE SEQUENCE</scope>
</reference>